<gene>
    <name evidence="2" type="ORF">Z955_15860</name>
</gene>
<evidence type="ECO:0000256" key="1">
    <source>
        <dbReference type="SAM" id="Phobius"/>
    </source>
</evidence>
<evidence type="ECO:0000313" key="3">
    <source>
        <dbReference type="Proteomes" id="UP000030014"/>
    </source>
</evidence>
<reference evidence="2 3" key="1">
    <citation type="submission" date="2014-01" db="EMBL/GenBank/DDBJ databases">
        <title>Plasmidome dynamics in the species complex Clostridium novyi sensu lato converts strains of independent lineages into distinctly different pathogens.</title>
        <authorList>
            <person name="Skarin H."/>
            <person name="Segerman B."/>
        </authorList>
    </citation>
    <scope>NUCLEOTIDE SEQUENCE [LARGE SCALE GENOMIC DNA]</scope>
    <source>
        <strain evidence="2 3">DC5</strain>
    </source>
</reference>
<keyword evidence="1" id="KW-0812">Transmembrane</keyword>
<organism evidence="2 3">
    <name type="scientific">Clostridium botulinum C/D str. DC5</name>
    <dbReference type="NCBI Taxonomy" id="1443128"/>
    <lineage>
        <taxon>Bacteria</taxon>
        <taxon>Bacillati</taxon>
        <taxon>Bacillota</taxon>
        <taxon>Clostridia</taxon>
        <taxon>Eubacteriales</taxon>
        <taxon>Clostridiaceae</taxon>
        <taxon>Clostridium</taxon>
    </lineage>
</organism>
<name>A0A0A0I0Q7_CLOBO</name>
<evidence type="ECO:0000313" key="2">
    <source>
        <dbReference type="EMBL" id="KGM93195.1"/>
    </source>
</evidence>
<proteinExistence type="predicted"/>
<comment type="caution">
    <text evidence="2">The sequence shown here is derived from an EMBL/GenBank/DDBJ whole genome shotgun (WGS) entry which is preliminary data.</text>
</comment>
<dbReference type="EMBL" id="JDRY01000172">
    <property type="protein sequence ID" value="KGM93195.1"/>
    <property type="molecule type" value="Genomic_DNA"/>
</dbReference>
<protein>
    <submittedName>
        <fullName evidence="2">Uncharacterized protein</fullName>
    </submittedName>
</protein>
<keyword evidence="1" id="KW-0472">Membrane</keyword>
<accession>A0A0A0I0Q7</accession>
<keyword evidence="1" id="KW-1133">Transmembrane helix</keyword>
<dbReference type="RefSeq" id="WP_039258836.1">
    <property type="nucleotide sequence ID" value="NZ_JDRY01000172.1"/>
</dbReference>
<sequence>MNKQIDSLFCILGSLFLIWIGGRTCTNIAYSLVGDLCWLSFIILNLMRIISFLGILLLIYFALRIIKSNYHS</sequence>
<feature type="transmembrane region" description="Helical" evidence="1">
    <location>
        <begin position="38"/>
        <end position="63"/>
    </location>
</feature>
<dbReference type="AlphaFoldDB" id="A0A0A0I0Q7"/>
<dbReference type="Proteomes" id="UP000030014">
    <property type="component" value="Unassembled WGS sequence"/>
</dbReference>